<evidence type="ECO:0000313" key="1">
    <source>
        <dbReference type="EMBL" id="KAG5460112.1"/>
    </source>
</evidence>
<comment type="caution">
    <text evidence="1">The sequence shown here is derived from an EMBL/GenBank/DDBJ whole genome shotgun (WGS) entry which is preliminary data.</text>
</comment>
<gene>
    <name evidence="1" type="ORF">BJ554DRAFT_7883</name>
</gene>
<accession>A0A8H7ZVV0</accession>
<dbReference type="AlphaFoldDB" id="A0A8H7ZVV0"/>
<dbReference type="Proteomes" id="UP000673691">
    <property type="component" value="Unassembled WGS sequence"/>
</dbReference>
<keyword evidence="2" id="KW-1185">Reference proteome</keyword>
<organism evidence="1 2">
    <name type="scientific">Olpidium bornovanus</name>
    <dbReference type="NCBI Taxonomy" id="278681"/>
    <lineage>
        <taxon>Eukaryota</taxon>
        <taxon>Fungi</taxon>
        <taxon>Fungi incertae sedis</taxon>
        <taxon>Olpidiomycota</taxon>
        <taxon>Olpidiomycotina</taxon>
        <taxon>Olpidiomycetes</taxon>
        <taxon>Olpidiales</taxon>
        <taxon>Olpidiaceae</taxon>
        <taxon>Olpidium</taxon>
    </lineage>
</organism>
<sequence>MPWRSGLRRGRWAVIRTAPLTDFCDVGQFLACRRCPTSVNVLRFRGEPVCLIGVLWSICVCLTVPGRCVVATHVLS</sequence>
<proteinExistence type="predicted"/>
<name>A0A8H7ZVV0_9FUNG</name>
<dbReference type="EMBL" id="JAEFCI010005757">
    <property type="protein sequence ID" value="KAG5460112.1"/>
    <property type="molecule type" value="Genomic_DNA"/>
</dbReference>
<evidence type="ECO:0000313" key="2">
    <source>
        <dbReference type="Proteomes" id="UP000673691"/>
    </source>
</evidence>
<protein>
    <submittedName>
        <fullName evidence="1">Uncharacterized protein</fullName>
    </submittedName>
</protein>
<reference evidence="1 2" key="1">
    <citation type="journal article" name="Sci. Rep.">
        <title>Genome-scale phylogenetic analyses confirm Olpidium as the closest living zoosporic fungus to the non-flagellated, terrestrial fungi.</title>
        <authorList>
            <person name="Chang Y."/>
            <person name="Rochon D."/>
            <person name="Sekimoto S."/>
            <person name="Wang Y."/>
            <person name="Chovatia M."/>
            <person name="Sandor L."/>
            <person name="Salamov A."/>
            <person name="Grigoriev I.V."/>
            <person name="Stajich J.E."/>
            <person name="Spatafora J.W."/>
        </authorList>
    </citation>
    <scope>NUCLEOTIDE SEQUENCE [LARGE SCALE GENOMIC DNA]</scope>
    <source>
        <strain evidence="1">S191</strain>
    </source>
</reference>